<dbReference type="RefSeq" id="WP_311620624.1">
    <property type="nucleotide sequence ID" value="NZ_JAVREV010000019.1"/>
</dbReference>
<dbReference type="Gene3D" id="3.40.50.150">
    <property type="entry name" value="Vaccinia Virus protein VP39"/>
    <property type="match status" value="1"/>
</dbReference>
<gene>
    <name evidence="6" type="ORF">RM779_27910</name>
</gene>
<dbReference type="Proteomes" id="UP001183615">
    <property type="component" value="Unassembled WGS sequence"/>
</dbReference>
<dbReference type="Pfam" id="PF00891">
    <property type="entry name" value="Methyltransf_2"/>
    <property type="match status" value="1"/>
</dbReference>
<keyword evidence="1 6" id="KW-0489">Methyltransferase</keyword>
<dbReference type="InterPro" id="IPR012967">
    <property type="entry name" value="COMT_dimerisation"/>
</dbReference>
<feature type="domain" description="O-methyltransferase dimerisation" evidence="5">
    <location>
        <begin position="16"/>
        <end position="91"/>
    </location>
</feature>
<dbReference type="Gene3D" id="1.10.10.10">
    <property type="entry name" value="Winged helix-like DNA-binding domain superfamily/Winged helix DNA-binding domain"/>
    <property type="match status" value="1"/>
</dbReference>
<dbReference type="SUPFAM" id="SSF53335">
    <property type="entry name" value="S-adenosyl-L-methionine-dependent methyltransferases"/>
    <property type="match status" value="1"/>
</dbReference>
<dbReference type="PROSITE" id="PS51683">
    <property type="entry name" value="SAM_OMT_II"/>
    <property type="match status" value="1"/>
</dbReference>
<dbReference type="GO" id="GO:0032259">
    <property type="term" value="P:methylation"/>
    <property type="evidence" value="ECO:0007669"/>
    <property type="project" value="UniProtKB-KW"/>
</dbReference>
<proteinExistence type="predicted"/>
<dbReference type="GO" id="GO:0008168">
    <property type="term" value="F:methyltransferase activity"/>
    <property type="evidence" value="ECO:0007669"/>
    <property type="project" value="UniProtKB-KW"/>
</dbReference>
<evidence type="ECO:0000313" key="6">
    <source>
        <dbReference type="EMBL" id="MDT0446392.1"/>
    </source>
</evidence>
<feature type="domain" description="O-methyltransferase C-terminal" evidence="4">
    <location>
        <begin position="153"/>
        <end position="314"/>
    </location>
</feature>
<dbReference type="InterPro" id="IPR036390">
    <property type="entry name" value="WH_DNA-bd_sf"/>
</dbReference>
<keyword evidence="3" id="KW-0949">S-adenosyl-L-methionine</keyword>
<evidence type="ECO:0000313" key="7">
    <source>
        <dbReference type="Proteomes" id="UP001183615"/>
    </source>
</evidence>
<reference evidence="7" key="1">
    <citation type="submission" date="2023-07" db="EMBL/GenBank/DDBJ databases">
        <title>30 novel species of actinomycetes from the DSMZ collection.</title>
        <authorList>
            <person name="Nouioui I."/>
        </authorList>
    </citation>
    <scope>NUCLEOTIDE SEQUENCE [LARGE SCALE GENOMIC DNA]</scope>
    <source>
        <strain evidence="7">DSM 41886</strain>
    </source>
</reference>
<evidence type="ECO:0000256" key="1">
    <source>
        <dbReference type="ARBA" id="ARBA00022603"/>
    </source>
</evidence>
<evidence type="ECO:0000256" key="2">
    <source>
        <dbReference type="ARBA" id="ARBA00022679"/>
    </source>
</evidence>
<dbReference type="CDD" id="cd02440">
    <property type="entry name" value="AdoMet_MTases"/>
    <property type="match status" value="1"/>
</dbReference>
<organism evidence="6 7">
    <name type="scientific">Streptomyces johnsoniae</name>
    <dbReference type="NCBI Taxonomy" id="3075532"/>
    <lineage>
        <taxon>Bacteria</taxon>
        <taxon>Bacillati</taxon>
        <taxon>Actinomycetota</taxon>
        <taxon>Actinomycetes</taxon>
        <taxon>Kitasatosporales</taxon>
        <taxon>Streptomycetaceae</taxon>
        <taxon>Streptomyces</taxon>
    </lineage>
</organism>
<protein>
    <submittedName>
        <fullName evidence="6">Methyltransferase</fullName>
    </submittedName>
</protein>
<dbReference type="SUPFAM" id="SSF46785">
    <property type="entry name" value="Winged helix' DNA-binding domain"/>
    <property type="match status" value="1"/>
</dbReference>
<sequence length="336" mass="36052">MTPTASPDAGFADITRLAGSYCATRALVSALEFDLFTTLHTGPATEEEIRSALGLHGRGLRHWLGLLVALGLLKRDGDQYGNTPTADLYLARAGLWYMGDFIRKVMIPSLDDLSAALRTGEQQGPQGGMGTVVDDPELLRSSIITMDMLTGDVVPSLLAAYEGWNGQRTLLDLGGGRGSVAAQLVAAHPHLSAAVFDLPAMAPLFEEHMAQREATRAPAFHAGDFFTDPLPTADIVLMGNVLLDWETEQRKLLVRRAYTSTNPGGALIVYDHRLQGTTAGGQESLMPNLLTLALCGVSEYTLDDLSADARTAGFDAVEHRPHGSPPRPVVVCHRAR</sequence>
<dbReference type="InterPro" id="IPR029063">
    <property type="entry name" value="SAM-dependent_MTases_sf"/>
</dbReference>
<dbReference type="InterPro" id="IPR036388">
    <property type="entry name" value="WH-like_DNA-bd_sf"/>
</dbReference>
<evidence type="ECO:0000259" key="5">
    <source>
        <dbReference type="Pfam" id="PF08100"/>
    </source>
</evidence>
<dbReference type="InterPro" id="IPR001077">
    <property type="entry name" value="COMT_C"/>
</dbReference>
<keyword evidence="2" id="KW-0808">Transferase</keyword>
<dbReference type="PIRSF" id="PIRSF005739">
    <property type="entry name" value="O-mtase"/>
    <property type="match status" value="1"/>
</dbReference>
<evidence type="ECO:0000259" key="4">
    <source>
        <dbReference type="Pfam" id="PF00891"/>
    </source>
</evidence>
<dbReference type="PANTHER" id="PTHR43712:SF2">
    <property type="entry name" value="O-METHYLTRANSFERASE CICE"/>
    <property type="match status" value="1"/>
</dbReference>
<accession>A0ABU2SBW5</accession>
<dbReference type="EMBL" id="JAVREV010000019">
    <property type="protein sequence ID" value="MDT0446392.1"/>
    <property type="molecule type" value="Genomic_DNA"/>
</dbReference>
<dbReference type="Pfam" id="PF08100">
    <property type="entry name" value="Dimerisation"/>
    <property type="match status" value="1"/>
</dbReference>
<name>A0ABU2SBW5_9ACTN</name>
<evidence type="ECO:0000256" key="3">
    <source>
        <dbReference type="ARBA" id="ARBA00022691"/>
    </source>
</evidence>
<keyword evidence="7" id="KW-1185">Reference proteome</keyword>
<dbReference type="InterPro" id="IPR016461">
    <property type="entry name" value="COMT-like"/>
</dbReference>
<comment type="caution">
    <text evidence="6">The sequence shown here is derived from an EMBL/GenBank/DDBJ whole genome shotgun (WGS) entry which is preliminary data.</text>
</comment>
<dbReference type="PANTHER" id="PTHR43712">
    <property type="entry name" value="PUTATIVE (AFU_ORTHOLOGUE AFUA_4G14580)-RELATED"/>
    <property type="match status" value="1"/>
</dbReference>